<evidence type="ECO:0000313" key="6">
    <source>
        <dbReference type="EMBL" id="KAA8565776.1"/>
    </source>
</evidence>
<comment type="caution">
    <text evidence="6">The sequence shown here is derived from an EMBL/GenBank/DDBJ whole genome shotgun (WGS) entry which is preliminary data.</text>
</comment>
<keyword evidence="7" id="KW-1185">Reference proteome</keyword>
<dbReference type="PANTHER" id="PTHR10272:SF14">
    <property type="entry name" value="PAF ACETYLHYDROLASE FAMILY PROTEIN"/>
    <property type="match status" value="1"/>
</dbReference>
<dbReference type="InterPro" id="IPR029058">
    <property type="entry name" value="AB_hydrolase_fold"/>
</dbReference>
<dbReference type="GO" id="GO:0003847">
    <property type="term" value="F:1-alkyl-2-acetylglycerophosphocholine esterase activity"/>
    <property type="evidence" value="ECO:0007669"/>
    <property type="project" value="UniProtKB-EC"/>
</dbReference>
<feature type="chain" id="PRO_5024430111" description="1-alkyl-2-acetylglycerophosphocholine esterase" evidence="5">
    <location>
        <begin position="17"/>
        <end position="380"/>
    </location>
</feature>
<dbReference type="EMBL" id="VICG01000013">
    <property type="protein sequence ID" value="KAA8565776.1"/>
    <property type="molecule type" value="Genomic_DNA"/>
</dbReference>
<dbReference type="OrthoDB" id="2363873at2759"/>
<dbReference type="PANTHER" id="PTHR10272">
    <property type="entry name" value="PLATELET-ACTIVATING FACTOR ACETYLHYDROLASE"/>
    <property type="match status" value="1"/>
</dbReference>
<evidence type="ECO:0000313" key="7">
    <source>
        <dbReference type="Proteomes" id="UP000322873"/>
    </source>
</evidence>
<dbReference type="VEuPathDB" id="FungiDB:MFRU_006g03190"/>
<keyword evidence="2" id="KW-0378">Hydrolase</keyword>
<reference evidence="6 7" key="1">
    <citation type="submission" date="2019-06" db="EMBL/GenBank/DDBJ databases">
        <title>Genome Sequence of the Brown Rot Fungal Pathogen Monilinia fructicola.</title>
        <authorList>
            <person name="De Miccolis Angelini R.M."/>
            <person name="Landi L."/>
            <person name="Abate D."/>
            <person name="Pollastro S."/>
            <person name="Romanazzi G."/>
            <person name="Faretra F."/>
        </authorList>
    </citation>
    <scope>NUCLEOTIDE SEQUENCE [LARGE SCALE GENOMIC DNA]</scope>
    <source>
        <strain evidence="6 7">Mfrc123</strain>
    </source>
</reference>
<dbReference type="AlphaFoldDB" id="A0A5M9JDL6"/>
<dbReference type="EC" id="3.1.1.47" evidence="1"/>
<proteinExistence type="predicted"/>
<keyword evidence="4" id="KW-0443">Lipid metabolism</keyword>
<dbReference type="Proteomes" id="UP000322873">
    <property type="component" value="Unassembled WGS sequence"/>
</dbReference>
<dbReference type="GO" id="GO:0016042">
    <property type="term" value="P:lipid catabolic process"/>
    <property type="evidence" value="ECO:0007669"/>
    <property type="project" value="UniProtKB-KW"/>
</dbReference>
<keyword evidence="3" id="KW-0442">Lipid degradation</keyword>
<organism evidence="6 7">
    <name type="scientific">Monilinia fructicola</name>
    <name type="common">Brown rot fungus</name>
    <name type="synonym">Ciboria fructicola</name>
    <dbReference type="NCBI Taxonomy" id="38448"/>
    <lineage>
        <taxon>Eukaryota</taxon>
        <taxon>Fungi</taxon>
        <taxon>Dikarya</taxon>
        <taxon>Ascomycota</taxon>
        <taxon>Pezizomycotina</taxon>
        <taxon>Leotiomycetes</taxon>
        <taxon>Helotiales</taxon>
        <taxon>Sclerotiniaceae</taxon>
        <taxon>Monilinia</taxon>
    </lineage>
</organism>
<protein>
    <recommendedName>
        <fullName evidence="1">1-alkyl-2-acetylglycerophosphocholine esterase</fullName>
        <ecNumber evidence="1">3.1.1.47</ecNumber>
    </recommendedName>
</protein>
<evidence type="ECO:0000256" key="4">
    <source>
        <dbReference type="ARBA" id="ARBA00023098"/>
    </source>
</evidence>
<name>A0A5M9JDL6_MONFR</name>
<feature type="signal peptide" evidence="5">
    <location>
        <begin position="1"/>
        <end position="16"/>
    </location>
</feature>
<evidence type="ECO:0000256" key="1">
    <source>
        <dbReference type="ARBA" id="ARBA00013201"/>
    </source>
</evidence>
<sequence>MKLLWLLLNFSSAIHAVVQAPPLPGSHSLGTTVLQATDPSTSRSLMLSLFYPTPSGKSSSNYTFAPSFPPATALHLAQSYSLPPTILQDFISRSYKSAPILLSHNKFDFPILLFSPGYGNTRLIYTTMAENIASLGYLVMTVDHPFDVDFIEYSNGTAATWEDVDFDNYTAPIPYVNARVKDLQFALNSLSDPLFTAQIPGVANPSSARSYGYGNAKSAFQTKRVGAFGHSLGGAAAFSAMRADSRFSSGVNLDGALIGDVVQTGLRSPFMIMANENHTRTADRDPTWNEFWGNSVGLGGWKRDVRVSGTAHGSFTDLAVWAGVLGLGDFEDLLGSIKGQRILEIETEFVGSFFGKWLKGKRGRVLDGPSREWPEVVFDF</sequence>
<evidence type="ECO:0000256" key="5">
    <source>
        <dbReference type="SAM" id="SignalP"/>
    </source>
</evidence>
<dbReference type="SUPFAM" id="SSF53474">
    <property type="entry name" value="alpha/beta-Hydrolases"/>
    <property type="match status" value="1"/>
</dbReference>
<accession>A0A5M9JDL6</accession>
<dbReference type="Gene3D" id="3.40.50.1820">
    <property type="entry name" value="alpha/beta hydrolase"/>
    <property type="match status" value="1"/>
</dbReference>
<evidence type="ECO:0000256" key="3">
    <source>
        <dbReference type="ARBA" id="ARBA00022963"/>
    </source>
</evidence>
<dbReference type="Pfam" id="PF03403">
    <property type="entry name" value="PAF-AH_p_II"/>
    <property type="match status" value="1"/>
</dbReference>
<keyword evidence="5" id="KW-0732">Signal</keyword>
<evidence type="ECO:0000256" key="2">
    <source>
        <dbReference type="ARBA" id="ARBA00022801"/>
    </source>
</evidence>
<gene>
    <name evidence="6" type="ORF">EYC84_009606</name>
</gene>